<sequence length="660" mass="74050">MNRLRNLARAIKGACHIYKKNRQEDKQQGDYLHEDTPPRYSEIFDLNEQHQSSQDSAEQQSGAEFPHINEHHIPIVTRVFSTSPRVRIPIQSASVESQETTPLQPTLKHPRGNIDDQADLLLPRIVSILEPRPSRSSVPSTVLSSSSRRRVVTDTESNPQPRVPIHPTQRAFRSSILVTNRPALSQPKAISTTQASLASAIPVIGSTSRHSRIVNAPRTSYPRSRASTVEQQPALQQTPTITQRQSEVVDSELSIHHLHPTFRPHAPPAVRSTRRATHPFEPVSLPRHSFTQRHTDFNYENSSSTSRPRNDVRANIVGTSSSNEGSSTNGLTSPVLALRNRVVSMRARAPATHQIVDRSASHRPSARGQFTHNNNGNASVGPRSHRTFQPLSLPPHPPEFLPEQNFYQESGRAEESPHFRGLAAREWGQPLNMSPDPDLRLEAYGYPASRSHNTRSRTADPRNDDDTDYTTYINHFLGQRIRAQRASRGMTRSQGMYDLRAVAGHHSTRNGNSSENWQPNAPANGPSVGAWTHRNADSAYEVNNDGNLTYSEGHLVNHRGERVDRYGHRLHSEECGDERRNAIKVLLIRVSDTESEDTECFCAKQYSGPDHRAVKMPNCSHIFGDQCISKWLRCEDTCPLCRDTLRLPPRDQKKVVGQQG</sequence>
<feature type="region of interest" description="Disordered" evidence="5">
    <location>
        <begin position="48"/>
        <end position="70"/>
    </location>
</feature>
<organism evidence="7 8">
    <name type="scientific">Monilinia fructicola</name>
    <name type="common">Brown rot fungus</name>
    <name type="synonym">Ciboria fructicola</name>
    <dbReference type="NCBI Taxonomy" id="38448"/>
    <lineage>
        <taxon>Eukaryota</taxon>
        <taxon>Fungi</taxon>
        <taxon>Dikarya</taxon>
        <taxon>Ascomycota</taxon>
        <taxon>Pezizomycotina</taxon>
        <taxon>Leotiomycetes</taxon>
        <taxon>Helotiales</taxon>
        <taxon>Sclerotiniaceae</taxon>
        <taxon>Monilinia</taxon>
    </lineage>
</organism>
<evidence type="ECO:0000313" key="8">
    <source>
        <dbReference type="Proteomes" id="UP000322873"/>
    </source>
</evidence>
<feature type="region of interest" description="Disordered" evidence="5">
    <location>
        <begin position="291"/>
        <end position="311"/>
    </location>
</feature>
<keyword evidence="3" id="KW-0862">Zinc</keyword>
<dbReference type="GO" id="GO:0016567">
    <property type="term" value="P:protein ubiquitination"/>
    <property type="evidence" value="ECO:0007669"/>
    <property type="project" value="UniProtKB-UniPathway"/>
</dbReference>
<comment type="caution">
    <text evidence="7">The sequence shown here is derived from an EMBL/GenBank/DDBJ whole genome shotgun (WGS) entry which is preliminary data.</text>
</comment>
<dbReference type="InterPro" id="IPR001841">
    <property type="entry name" value="Znf_RING"/>
</dbReference>
<feature type="compositionally biased region" description="Polar residues" evidence="5">
    <location>
        <begin position="49"/>
        <end position="62"/>
    </location>
</feature>
<dbReference type="InterPro" id="IPR013083">
    <property type="entry name" value="Znf_RING/FYVE/PHD"/>
</dbReference>
<feature type="region of interest" description="Disordered" evidence="5">
    <location>
        <begin position="94"/>
        <end position="114"/>
    </location>
</feature>
<dbReference type="Pfam" id="PF13639">
    <property type="entry name" value="zf-RING_2"/>
    <property type="match status" value="1"/>
</dbReference>
<dbReference type="VEuPathDB" id="FungiDB:MFRU_066g00170"/>
<feature type="compositionally biased region" description="Polar residues" evidence="5">
    <location>
        <begin position="298"/>
        <end position="307"/>
    </location>
</feature>
<dbReference type="AlphaFoldDB" id="A0A5M9JC26"/>
<dbReference type="InterPro" id="IPR053238">
    <property type="entry name" value="RING-H2_zinc_finger"/>
</dbReference>
<dbReference type="PANTHER" id="PTHR14155">
    <property type="entry name" value="RING FINGER DOMAIN-CONTAINING"/>
    <property type="match status" value="1"/>
</dbReference>
<feature type="region of interest" description="Disordered" evidence="5">
    <location>
        <begin position="506"/>
        <end position="527"/>
    </location>
</feature>
<reference evidence="7 8" key="1">
    <citation type="submission" date="2019-06" db="EMBL/GenBank/DDBJ databases">
        <title>Genome Sequence of the Brown Rot Fungal Pathogen Monilinia fructicola.</title>
        <authorList>
            <person name="De Miccolis Angelini R.M."/>
            <person name="Landi L."/>
            <person name="Abate D."/>
            <person name="Pollastro S."/>
            <person name="Romanazzi G."/>
            <person name="Faretra F."/>
        </authorList>
    </citation>
    <scope>NUCLEOTIDE SEQUENCE [LARGE SCALE GENOMIC DNA]</scope>
    <source>
        <strain evidence="7 8">Mfrc123</strain>
    </source>
</reference>
<feature type="region of interest" description="Disordered" evidence="5">
    <location>
        <begin position="428"/>
        <end position="466"/>
    </location>
</feature>
<dbReference type="Proteomes" id="UP000322873">
    <property type="component" value="Unassembled WGS sequence"/>
</dbReference>
<proteinExistence type="predicted"/>
<feature type="compositionally biased region" description="Polar residues" evidence="5">
    <location>
        <begin position="509"/>
        <end position="521"/>
    </location>
</feature>
<evidence type="ECO:0000259" key="6">
    <source>
        <dbReference type="PROSITE" id="PS50089"/>
    </source>
</evidence>
<keyword evidence="1" id="KW-0479">Metal-binding</keyword>
<evidence type="ECO:0000313" key="7">
    <source>
        <dbReference type="EMBL" id="KAA8566821.1"/>
    </source>
</evidence>
<dbReference type="EMBL" id="VICG01000011">
    <property type="protein sequence ID" value="KAA8566821.1"/>
    <property type="molecule type" value="Genomic_DNA"/>
</dbReference>
<dbReference type="Gene3D" id="3.30.40.10">
    <property type="entry name" value="Zinc/RING finger domain, C3HC4 (zinc finger)"/>
    <property type="match status" value="1"/>
</dbReference>
<feature type="compositionally biased region" description="Low complexity" evidence="5">
    <location>
        <begin position="134"/>
        <end position="146"/>
    </location>
</feature>
<feature type="region of interest" description="Disordered" evidence="5">
    <location>
        <begin position="217"/>
        <end position="245"/>
    </location>
</feature>
<protein>
    <recommendedName>
        <fullName evidence="6">RING-type domain-containing protein</fullName>
    </recommendedName>
</protein>
<dbReference type="UniPathway" id="UPA00143"/>
<name>A0A5M9JC26_MONFR</name>
<feature type="compositionally biased region" description="Polar residues" evidence="5">
    <location>
        <begin position="94"/>
        <end position="104"/>
    </location>
</feature>
<dbReference type="PROSITE" id="PS50089">
    <property type="entry name" value="ZF_RING_2"/>
    <property type="match status" value="1"/>
</dbReference>
<accession>A0A5M9JC26</accession>
<gene>
    <name evidence="7" type="ORF">EYC84_009920</name>
</gene>
<evidence type="ECO:0000256" key="2">
    <source>
        <dbReference type="ARBA" id="ARBA00022771"/>
    </source>
</evidence>
<feature type="region of interest" description="Disordered" evidence="5">
    <location>
        <begin position="133"/>
        <end position="165"/>
    </location>
</feature>
<feature type="domain" description="RING-type" evidence="6">
    <location>
        <begin position="602"/>
        <end position="642"/>
    </location>
</feature>
<evidence type="ECO:0000256" key="1">
    <source>
        <dbReference type="ARBA" id="ARBA00022723"/>
    </source>
</evidence>
<feature type="region of interest" description="Disordered" evidence="5">
    <location>
        <begin position="349"/>
        <end position="403"/>
    </location>
</feature>
<feature type="compositionally biased region" description="Polar residues" evidence="5">
    <location>
        <begin position="368"/>
        <end position="378"/>
    </location>
</feature>
<dbReference type="SUPFAM" id="SSF57850">
    <property type="entry name" value="RING/U-box"/>
    <property type="match status" value="1"/>
</dbReference>
<evidence type="ECO:0000256" key="4">
    <source>
        <dbReference type="PROSITE-ProRule" id="PRU00175"/>
    </source>
</evidence>
<keyword evidence="8" id="KW-1185">Reference proteome</keyword>
<dbReference type="GO" id="GO:0008270">
    <property type="term" value="F:zinc ion binding"/>
    <property type="evidence" value="ECO:0007669"/>
    <property type="project" value="UniProtKB-KW"/>
</dbReference>
<evidence type="ECO:0000256" key="5">
    <source>
        <dbReference type="SAM" id="MobiDB-lite"/>
    </source>
</evidence>
<evidence type="ECO:0000256" key="3">
    <source>
        <dbReference type="ARBA" id="ARBA00022833"/>
    </source>
</evidence>
<dbReference type="PANTHER" id="PTHR14155:SF627">
    <property type="entry name" value="OS06G0192800 PROTEIN"/>
    <property type="match status" value="1"/>
</dbReference>
<keyword evidence="2 4" id="KW-0863">Zinc-finger</keyword>